<evidence type="ECO:0000259" key="4">
    <source>
        <dbReference type="Pfam" id="PF03486"/>
    </source>
</evidence>
<dbReference type="EMBL" id="SNWX01000044">
    <property type="protein sequence ID" value="TDO71616.1"/>
    <property type="molecule type" value="Genomic_DNA"/>
</dbReference>
<dbReference type="InterPro" id="IPR055178">
    <property type="entry name" value="RsdA/BaiN/AoA(So)-like_dom"/>
</dbReference>
<dbReference type="Gene3D" id="2.40.30.10">
    <property type="entry name" value="Translation factors"/>
    <property type="match status" value="1"/>
</dbReference>
<dbReference type="InterPro" id="IPR023166">
    <property type="entry name" value="BaiN-like_dom_sf"/>
</dbReference>
<dbReference type="SUPFAM" id="SSF160996">
    <property type="entry name" value="HI0933 insert domain-like"/>
    <property type="match status" value="1"/>
</dbReference>
<dbReference type="PANTHER" id="PTHR42887">
    <property type="entry name" value="OS12G0638800 PROTEIN"/>
    <property type="match status" value="1"/>
</dbReference>
<gene>
    <name evidence="6" type="ORF">DFR79_1442</name>
</gene>
<dbReference type="PRINTS" id="PR00411">
    <property type="entry name" value="PNDRDTASEI"/>
</dbReference>
<proteinExistence type="predicted"/>
<dbReference type="RefSeq" id="WP_133516348.1">
    <property type="nucleotide sequence ID" value="NZ_SNWX01000044.1"/>
</dbReference>
<dbReference type="NCBIfam" id="TIGR00275">
    <property type="entry name" value="aminoacetone oxidase family FAD-binding enzyme"/>
    <property type="match status" value="1"/>
</dbReference>
<dbReference type="InterPro" id="IPR036188">
    <property type="entry name" value="FAD/NAD-bd_sf"/>
</dbReference>
<dbReference type="PRINTS" id="PR00368">
    <property type="entry name" value="FADPNR"/>
</dbReference>
<keyword evidence="3" id="KW-0274">FAD</keyword>
<dbReference type="Pfam" id="PF22780">
    <property type="entry name" value="HI0933_like_1st"/>
    <property type="match status" value="1"/>
</dbReference>
<feature type="domain" description="RsdA/BaiN/AoA(So)-like Rossmann fold-like" evidence="4">
    <location>
        <begin position="14"/>
        <end position="414"/>
    </location>
</feature>
<evidence type="ECO:0000256" key="2">
    <source>
        <dbReference type="ARBA" id="ARBA00022630"/>
    </source>
</evidence>
<dbReference type="Gene3D" id="3.50.50.60">
    <property type="entry name" value="FAD/NAD(P)-binding domain"/>
    <property type="match status" value="1"/>
</dbReference>
<dbReference type="InterPro" id="IPR057661">
    <property type="entry name" value="RsdA/BaiN/AoA(So)_Rossmann"/>
</dbReference>
<dbReference type="OrthoDB" id="9773233at2"/>
<evidence type="ECO:0008006" key="8">
    <source>
        <dbReference type="Google" id="ProtNLM"/>
    </source>
</evidence>
<evidence type="ECO:0000313" key="7">
    <source>
        <dbReference type="Proteomes" id="UP000295064"/>
    </source>
</evidence>
<keyword evidence="2" id="KW-0285">Flavoprotein</keyword>
<name>A0A4R6LC29_9FIRM</name>
<dbReference type="Pfam" id="PF03486">
    <property type="entry name" value="HI0933_like"/>
    <property type="match status" value="1"/>
</dbReference>
<dbReference type="Proteomes" id="UP000295064">
    <property type="component" value="Unassembled WGS sequence"/>
</dbReference>
<organism evidence="6 7">
    <name type="scientific">Halanaerobium saccharolyticum</name>
    <dbReference type="NCBI Taxonomy" id="43595"/>
    <lineage>
        <taxon>Bacteria</taxon>
        <taxon>Bacillati</taxon>
        <taxon>Bacillota</taxon>
        <taxon>Clostridia</taxon>
        <taxon>Halanaerobiales</taxon>
        <taxon>Halanaerobiaceae</taxon>
        <taxon>Halanaerobium</taxon>
    </lineage>
</organism>
<evidence type="ECO:0000256" key="3">
    <source>
        <dbReference type="ARBA" id="ARBA00022827"/>
    </source>
</evidence>
<comment type="caution">
    <text evidence="6">The sequence shown here is derived from an EMBL/GenBank/DDBJ whole genome shotgun (WGS) entry which is preliminary data.</text>
</comment>
<protein>
    <recommendedName>
        <fullName evidence="8">NAD(FAD)-utilizing dehydrogenases</fullName>
    </recommendedName>
</protein>
<sequence>MILKKGSFNLEKVKVIVIGGGPAGMMAALQAAKNGYQVSLVEKNKNLGKKLLITGKGRCNLTNYSDLNQHIKNIVDNPDFMYSSLAEFDAYRLYYFFEGLGLPLKIERGDRVFPSSNRAQDVLKVLQKELFKHEVELIQDQVVEILIKDQKVKGVNLKYQDQLEADKIILAAGGSSYPQTGSDGSGFELAQETGHKIINPEPGLCGLKTKEDWIYEAQGLKLKYVSLSLLKNGEEIFSEFGDLEIRNNYLDGPIVISASMHIDQNPEAYQLEIDLKPALDFQTLDQRILRDFDKYSNKYFGNSLGDLLPQKLIPVILKLSSIDYDKTVNQITAEEREELIYLLKKLKLNIKAKKGFERAIVTRGGISTEEINPKTMESRLIDNLYFAGEVIDLAAMTGGYNLQIAFSTGYKAGNNLN</sequence>
<comment type="cofactor">
    <cofactor evidence="1">
        <name>FAD</name>
        <dbReference type="ChEBI" id="CHEBI:57692"/>
    </cofactor>
</comment>
<dbReference type="InterPro" id="IPR004792">
    <property type="entry name" value="BaiN-like"/>
</dbReference>
<feature type="domain" description="RsdA/BaiN/AoA(So)-like insert" evidence="5">
    <location>
        <begin position="201"/>
        <end position="361"/>
    </location>
</feature>
<evidence type="ECO:0000313" key="6">
    <source>
        <dbReference type="EMBL" id="TDO71616.1"/>
    </source>
</evidence>
<accession>A0A4R6LC29</accession>
<dbReference type="PANTHER" id="PTHR42887:SF2">
    <property type="entry name" value="OS12G0638800 PROTEIN"/>
    <property type="match status" value="1"/>
</dbReference>
<dbReference type="AlphaFoldDB" id="A0A4R6LC29"/>
<evidence type="ECO:0000256" key="1">
    <source>
        <dbReference type="ARBA" id="ARBA00001974"/>
    </source>
</evidence>
<dbReference type="Gene3D" id="1.10.8.260">
    <property type="entry name" value="HI0933 insert domain-like"/>
    <property type="match status" value="1"/>
</dbReference>
<dbReference type="SUPFAM" id="SSF51905">
    <property type="entry name" value="FAD/NAD(P)-binding domain"/>
    <property type="match status" value="1"/>
</dbReference>
<reference evidence="6 7" key="1">
    <citation type="submission" date="2019-03" db="EMBL/GenBank/DDBJ databases">
        <title>Subsurface microbial communities from deep shales in Ohio and West Virginia, USA.</title>
        <authorList>
            <person name="Wrighton K."/>
        </authorList>
    </citation>
    <scope>NUCLEOTIDE SEQUENCE [LARGE SCALE GENOMIC DNA]</scope>
    <source>
        <strain evidence="6 7">MA284_T2</strain>
    </source>
</reference>
<evidence type="ECO:0000259" key="5">
    <source>
        <dbReference type="Pfam" id="PF22780"/>
    </source>
</evidence>